<proteinExistence type="predicted"/>
<sequence length="58" mass="6663">MNKFEVSQLLLDHHDKHGVEMPVIELIKACGDTDVIQLMEGHQIYKFALGKRKEKKTA</sequence>
<dbReference type="STRING" id="1017273.SAMN05443094_104155"/>
<evidence type="ECO:0000313" key="1">
    <source>
        <dbReference type="EMBL" id="SIQ89074.1"/>
    </source>
</evidence>
<name>A0A1N6WG84_9BACI</name>
<organism evidence="1 2">
    <name type="scientific">Domibacillus enclensis</name>
    <dbReference type="NCBI Taxonomy" id="1017273"/>
    <lineage>
        <taxon>Bacteria</taxon>
        <taxon>Bacillati</taxon>
        <taxon>Bacillota</taxon>
        <taxon>Bacilli</taxon>
        <taxon>Bacillales</taxon>
        <taxon>Bacillaceae</taxon>
        <taxon>Domibacillus</taxon>
    </lineage>
</organism>
<protein>
    <submittedName>
        <fullName evidence="1">Uncharacterized protein</fullName>
    </submittedName>
</protein>
<dbReference type="Proteomes" id="UP000186385">
    <property type="component" value="Unassembled WGS sequence"/>
</dbReference>
<dbReference type="AlphaFoldDB" id="A0A1N6WG84"/>
<reference evidence="1 2" key="1">
    <citation type="submission" date="2017-01" db="EMBL/GenBank/DDBJ databases">
        <authorList>
            <person name="Mah S.A."/>
            <person name="Swanson W.J."/>
            <person name="Moy G.W."/>
            <person name="Vacquier V.D."/>
        </authorList>
    </citation>
    <scope>NUCLEOTIDE SEQUENCE [LARGE SCALE GENOMIC DNA]</scope>
    <source>
        <strain evidence="1 2">NIO-1016</strain>
    </source>
</reference>
<dbReference type="EMBL" id="FTLX01000004">
    <property type="protein sequence ID" value="SIQ89074.1"/>
    <property type="molecule type" value="Genomic_DNA"/>
</dbReference>
<gene>
    <name evidence="1" type="ORF">SAMN05443094_104155</name>
</gene>
<evidence type="ECO:0000313" key="2">
    <source>
        <dbReference type="Proteomes" id="UP000186385"/>
    </source>
</evidence>
<accession>A0A1N6WG84</accession>
<dbReference type="RefSeq" id="WP_156149414.1">
    <property type="nucleotide sequence ID" value="NZ_FTLX01000004.1"/>
</dbReference>